<dbReference type="NCBIfam" id="TIGR01310">
    <property type="entry name" value="uL30_euk"/>
    <property type="match status" value="1"/>
</dbReference>
<dbReference type="AlphaFoldDB" id="Q98S26"/>
<dbReference type="GeneID" id="857227"/>
<dbReference type="GO" id="GO:0000463">
    <property type="term" value="P:maturation of LSU-rRNA from tricistronic rRNA transcript (SSU-rRNA, 5.8S rRNA, LSU-rRNA)"/>
    <property type="evidence" value="ECO:0007669"/>
    <property type="project" value="TreeGrafter"/>
</dbReference>
<dbReference type="GO" id="GO:0003735">
    <property type="term" value="F:structural constituent of ribosome"/>
    <property type="evidence" value="ECO:0007669"/>
    <property type="project" value="TreeGrafter"/>
</dbReference>
<dbReference type="GO" id="GO:0022625">
    <property type="term" value="C:cytosolic large ribosomal subunit"/>
    <property type="evidence" value="ECO:0007669"/>
    <property type="project" value="TreeGrafter"/>
</dbReference>
<dbReference type="InterPro" id="IPR036919">
    <property type="entry name" value="Ribo_uL30_ferredoxin-like_sf"/>
</dbReference>
<dbReference type="Pfam" id="PF00327">
    <property type="entry name" value="Ribosomal_L30"/>
    <property type="match status" value="1"/>
</dbReference>
<name>Q98S26_GUITH</name>
<evidence type="ECO:0000259" key="4">
    <source>
        <dbReference type="Pfam" id="PF00327"/>
    </source>
</evidence>
<sequence>MIIEAYPSDDLIVKKKNREKNLTDYLLLEKKIKKKNNIFKKKKKIRIENIIKEYIDSSKKRIRIQKLARKEGKIYINKGPRILFVIRTKGINGIDPKSKKILKLLRLNNVHAGVFLKINKSILKILQYIEPYVAYGYPSIKNVRSLIMKKGFLKLGSRGHYNKISIANDVLIEQRFKKIGISCTEDLVKEIYECGPYFKFTNNLLWPFQLRSPKKGFGKKGKKKSVIEKGVFGNWEYSINFLIEKMI</sequence>
<dbReference type="InterPro" id="IPR016082">
    <property type="entry name" value="Ribosomal_uL30_ferredoxin-like"/>
</dbReference>
<dbReference type="SUPFAM" id="SSF55129">
    <property type="entry name" value="Ribosomal protein L30p/L7e"/>
    <property type="match status" value="1"/>
</dbReference>
<dbReference type="CDD" id="cd01657">
    <property type="entry name" value="Ribosomal_L7_archeal_euk"/>
    <property type="match status" value="1"/>
</dbReference>
<evidence type="ECO:0000256" key="1">
    <source>
        <dbReference type="ARBA" id="ARBA00007594"/>
    </source>
</evidence>
<keyword evidence="5" id="KW-0542">Nucleomorph</keyword>
<dbReference type="PIR" id="C90133">
    <property type="entry name" value="C90133"/>
</dbReference>
<evidence type="ECO:0000313" key="6">
    <source>
        <dbReference type="Proteomes" id="UP000242167"/>
    </source>
</evidence>
<dbReference type="PANTHER" id="PTHR11524">
    <property type="entry name" value="60S RIBOSOMAL PROTEIN L7"/>
    <property type="match status" value="1"/>
</dbReference>
<organism evidence="5 6">
    <name type="scientific">Guillardia theta</name>
    <name type="common">Cryptophyte</name>
    <name type="synonym">Cryptomonas phi</name>
    <dbReference type="NCBI Taxonomy" id="55529"/>
    <lineage>
        <taxon>Eukaryota</taxon>
        <taxon>Cryptophyceae</taxon>
        <taxon>Pyrenomonadales</taxon>
        <taxon>Geminigeraceae</taxon>
        <taxon>Guillardia</taxon>
    </lineage>
</organism>
<keyword evidence="2 5" id="KW-0689">Ribosomal protein</keyword>
<accession>Q98S26</accession>
<evidence type="ECO:0000256" key="2">
    <source>
        <dbReference type="ARBA" id="ARBA00022980"/>
    </source>
</evidence>
<dbReference type="PANTHER" id="PTHR11524:SF16">
    <property type="entry name" value="LARGE RIBOSOMAL SUBUNIT PROTEIN UL30"/>
    <property type="match status" value="1"/>
</dbReference>
<dbReference type="InterPro" id="IPR035808">
    <property type="entry name" value="Ribosomal_uL30_euk_arc"/>
</dbReference>
<dbReference type="Gene3D" id="3.30.1390.20">
    <property type="entry name" value="Ribosomal protein L30, ferredoxin-like fold domain"/>
    <property type="match status" value="1"/>
</dbReference>
<comment type="similarity">
    <text evidence="1">Belongs to the universal ribosomal protein uL30 family.</text>
</comment>
<dbReference type="GO" id="GO:0003723">
    <property type="term" value="F:RNA binding"/>
    <property type="evidence" value="ECO:0007669"/>
    <property type="project" value="InterPro"/>
</dbReference>
<reference evidence="5 6" key="1">
    <citation type="journal article" date="2001" name="Nature">
        <title>The highly reduced genome of an enslaved algal nucleus.</title>
        <authorList>
            <person name="Douglas S."/>
            <person name="Zauner S."/>
            <person name="Fraunholz M."/>
            <person name="Beaton M."/>
            <person name="Penny S."/>
            <person name="Deng L."/>
            <person name="Wu X."/>
            <person name="Reith M."/>
            <person name="Cavalier-Smith T."/>
            <person name="Maier U."/>
        </authorList>
    </citation>
    <scope>NUCLEOTIDE SEQUENCE [LARGE SCALE GENOMIC DNA]</scope>
</reference>
<proteinExistence type="inferred from homology"/>
<feature type="domain" description="Large ribosomal subunit protein uL30-like ferredoxin-like fold" evidence="4">
    <location>
        <begin position="83"/>
        <end position="133"/>
    </location>
</feature>
<dbReference type="EMBL" id="AF083031">
    <property type="protein sequence ID" value="AAK39754.1"/>
    <property type="molecule type" value="Genomic_DNA"/>
</dbReference>
<keyword evidence="3" id="KW-0687">Ribonucleoprotein</keyword>
<dbReference type="RefSeq" id="XP_001713445.1">
    <property type="nucleotide sequence ID" value="XM_001713393.1"/>
</dbReference>
<evidence type="ECO:0000313" key="5">
    <source>
        <dbReference type="EMBL" id="AAK39754.1"/>
    </source>
</evidence>
<protein>
    <submittedName>
        <fullName evidence="5">60S ribosomal protein L7</fullName>
    </submittedName>
</protein>
<evidence type="ECO:0000256" key="3">
    <source>
        <dbReference type="ARBA" id="ARBA00023274"/>
    </source>
</evidence>
<dbReference type="FunFam" id="3.30.1390.20:FF:000004">
    <property type="entry name" value="60S ribosomal protein L7"/>
    <property type="match status" value="1"/>
</dbReference>
<dbReference type="Proteomes" id="UP000242167">
    <property type="component" value="Nucleomorph 3"/>
</dbReference>
<dbReference type="InterPro" id="IPR039699">
    <property type="entry name" value="Ribosomal_uL30"/>
</dbReference>
<dbReference type="InterPro" id="IPR005998">
    <property type="entry name" value="Ribosomal_uL30_euk"/>
</dbReference>
<geneLocation type="nucleomorph" evidence="5"/>
<gene>
    <name evidence="5" type="primary">rpl7</name>
</gene>